<dbReference type="GO" id="GO:0016301">
    <property type="term" value="F:kinase activity"/>
    <property type="evidence" value="ECO:0007669"/>
    <property type="project" value="UniProtKB-KW"/>
</dbReference>
<dbReference type="Proteomes" id="UP000059188">
    <property type="component" value="Unassembled WGS sequence"/>
</dbReference>
<keyword evidence="3" id="KW-1185">Reference proteome</keyword>
<protein>
    <submittedName>
        <fullName evidence="2">Nicotinamide riboside kinase</fullName>
    </submittedName>
</protein>
<dbReference type="SUPFAM" id="SSF52540">
    <property type="entry name" value="P-loop containing nucleoside triphosphate hydrolases"/>
    <property type="match status" value="1"/>
</dbReference>
<feature type="region of interest" description="Disordered" evidence="1">
    <location>
        <begin position="85"/>
        <end position="107"/>
    </location>
</feature>
<dbReference type="EMBL" id="LN679111">
    <property type="protein sequence ID" value="CEL53331.1"/>
    <property type="molecule type" value="Genomic_DNA"/>
</dbReference>
<organism evidence="2 3">
    <name type="scientific">Thanatephorus cucumeris (strain AG1-IB / isolate 7/3/14)</name>
    <name type="common">Lettuce bottom rot fungus</name>
    <name type="synonym">Rhizoctonia solani</name>
    <dbReference type="NCBI Taxonomy" id="1108050"/>
    <lineage>
        <taxon>Eukaryota</taxon>
        <taxon>Fungi</taxon>
        <taxon>Dikarya</taxon>
        <taxon>Basidiomycota</taxon>
        <taxon>Agaricomycotina</taxon>
        <taxon>Agaricomycetes</taxon>
        <taxon>Cantharellales</taxon>
        <taxon>Ceratobasidiaceae</taxon>
        <taxon>Rhizoctonia</taxon>
        <taxon>Rhizoctonia solani AG-1</taxon>
    </lineage>
</organism>
<dbReference type="PANTHER" id="PTHR10285">
    <property type="entry name" value="URIDINE KINASE"/>
    <property type="match status" value="1"/>
</dbReference>
<keyword evidence="2" id="KW-0808">Transferase</keyword>
<keyword evidence="2" id="KW-0418">Kinase</keyword>
<dbReference type="OrthoDB" id="10041966at2759"/>
<sequence>MQSRMITIGIGGGSSAGKTTLASLLATVLPKCTVIHQDDYWSDPKECVIHPLYNEPYLEDPATAINWPLFRTRVKALKNISELSDANSEESDSETSSNNDSASQSSSTSNYHLINLCENTVAKWRECFRGLDEDLRSQGIQIKWFIVEGWHLYYDQEVVNELDLRFVIRCSSDVLRARKSKRAYKQKDGTMRVDPPYYWDHFSYPAYIRSHSHLFDGDIDTGPLSSEAESAGIVLLDGEGTQRNLSCSDLFQTAATAIFLAGRSISRNDQALGSVD</sequence>
<evidence type="ECO:0000313" key="2">
    <source>
        <dbReference type="EMBL" id="CEL53331.1"/>
    </source>
</evidence>
<proteinExistence type="predicted"/>
<dbReference type="STRING" id="1108050.A0A0B7F5H7"/>
<gene>
    <name evidence="2" type="ORF">RSOLAG1IB_06298</name>
</gene>
<dbReference type="Gene3D" id="3.40.50.300">
    <property type="entry name" value="P-loop containing nucleotide triphosphate hydrolases"/>
    <property type="match status" value="1"/>
</dbReference>
<evidence type="ECO:0000313" key="3">
    <source>
        <dbReference type="Proteomes" id="UP000059188"/>
    </source>
</evidence>
<dbReference type="AlphaFoldDB" id="A0A0B7F5H7"/>
<accession>A0A0B7F5H7</accession>
<name>A0A0B7F5H7_THACB</name>
<evidence type="ECO:0000256" key="1">
    <source>
        <dbReference type="SAM" id="MobiDB-lite"/>
    </source>
</evidence>
<dbReference type="InterPro" id="IPR027417">
    <property type="entry name" value="P-loop_NTPase"/>
</dbReference>
<reference evidence="2 3" key="1">
    <citation type="submission" date="2014-11" db="EMBL/GenBank/DDBJ databases">
        <authorList>
            <person name="Wibberg Daniel"/>
        </authorList>
    </citation>
    <scope>NUCLEOTIDE SEQUENCE [LARGE SCALE GENOMIC DNA]</scope>
    <source>
        <strain evidence="2">Rhizoctonia solani AG1-IB 7/3/14</strain>
    </source>
</reference>
<feature type="compositionally biased region" description="Low complexity" evidence="1">
    <location>
        <begin position="94"/>
        <end position="107"/>
    </location>
</feature>